<evidence type="ECO:0000313" key="1">
    <source>
        <dbReference type="EMBL" id="SVA41343.1"/>
    </source>
</evidence>
<dbReference type="AlphaFoldDB" id="A0A381VPB1"/>
<accession>A0A381VPB1</accession>
<organism evidence="1">
    <name type="scientific">marine metagenome</name>
    <dbReference type="NCBI Taxonomy" id="408172"/>
    <lineage>
        <taxon>unclassified sequences</taxon>
        <taxon>metagenomes</taxon>
        <taxon>ecological metagenomes</taxon>
    </lineage>
</organism>
<sequence>MTEDTSESLTLRVAKAIPSDVGHGRARVPFDNELNL</sequence>
<name>A0A381VPB1_9ZZZZ</name>
<gene>
    <name evidence="1" type="ORF">METZ01_LOCUS94197</name>
</gene>
<protein>
    <submittedName>
        <fullName evidence="1">Uncharacterized protein</fullName>
    </submittedName>
</protein>
<proteinExistence type="predicted"/>
<dbReference type="EMBL" id="UINC01009215">
    <property type="protein sequence ID" value="SVA41343.1"/>
    <property type="molecule type" value="Genomic_DNA"/>
</dbReference>
<feature type="non-terminal residue" evidence="1">
    <location>
        <position position="36"/>
    </location>
</feature>
<reference evidence="1" key="1">
    <citation type="submission" date="2018-05" db="EMBL/GenBank/DDBJ databases">
        <authorList>
            <person name="Lanie J.A."/>
            <person name="Ng W.-L."/>
            <person name="Kazmierczak K.M."/>
            <person name="Andrzejewski T.M."/>
            <person name="Davidsen T.M."/>
            <person name="Wayne K.J."/>
            <person name="Tettelin H."/>
            <person name="Glass J.I."/>
            <person name="Rusch D."/>
            <person name="Podicherti R."/>
            <person name="Tsui H.-C.T."/>
            <person name="Winkler M.E."/>
        </authorList>
    </citation>
    <scope>NUCLEOTIDE SEQUENCE</scope>
</reference>